<dbReference type="CDD" id="cd01949">
    <property type="entry name" value="GGDEF"/>
    <property type="match status" value="1"/>
</dbReference>
<dbReference type="PROSITE" id="PS50113">
    <property type="entry name" value="PAC"/>
    <property type="match status" value="1"/>
</dbReference>
<organism evidence="8">
    <name type="scientific">hydrothermal vent metagenome</name>
    <dbReference type="NCBI Taxonomy" id="652676"/>
    <lineage>
        <taxon>unclassified sequences</taxon>
        <taxon>metagenomes</taxon>
        <taxon>ecological metagenomes</taxon>
    </lineage>
</organism>
<dbReference type="PANTHER" id="PTHR44757">
    <property type="entry name" value="DIGUANYLATE CYCLASE DGCP"/>
    <property type="match status" value="1"/>
</dbReference>
<dbReference type="InterPro" id="IPR043128">
    <property type="entry name" value="Rev_trsase/Diguanyl_cyclase"/>
</dbReference>
<dbReference type="InterPro" id="IPR029787">
    <property type="entry name" value="Nucleotide_cyclase"/>
</dbReference>
<dbReference type="SMART" id="SM00052">
    <property type="entry name" value="EAL"/>
    <property type="match status" value="1"/>
</dbReference>
<dbReference type="InterPro" id="IPR000160">
    <property type="entry name" value="GGDEF_dom"/>
</dbReference>
<dbReference type="NCBIfam" id="TIGR00254">
    <property type="entry name" value="GGDEF"/>
    <property type="match status" value="1"/>
</dbReference>
<dbReference type="GO" id="GO:0016020">
    <property type="term" value="C:membrane"/>
    <property type="evidence" value="ECO:0007669"/>
    <property type="project" value="InterPro"/>
</dbReference>
<keyword evidence="1" id="KW-0175">Coiled coil</keyword>
<dbReference type="InterPro" id="IPR035919">
    <property type="entry name" value="EAL_sf"/>
</dbReference>
<dbReference type="CDD" id="cd01948">
    <property type="entry name" value="EAL"/>
    <property type="match status" value="1"/>
</dbReference>
<dbReference type="FunFam" id="3.30.70.270:FF:000001">
    <property type="entry name" value="Diguanylate cyclase domain protein"/>
    <property type="match status" value="1"/>
</dbReference>
<evidence type="ECO:0000259" key="7">
    <source>
        <dbReference type="PROSITE" id="PS50887"/>
    </source>
</evidence>
<dbReference type="AlphaFoldDB" id="A0A3B0YAW2"/>
<dbReference type="InterPro" id="IPR052155">
    <property type="entry name" value="Biofilm_reg_signaling"/>
</dbReference>
<dbReference type="SMART" id="SM00304">
    <property type="entry name" value="HAMP"/>
    <property type="match status" value="1"/>
</dbReference>
<dbReference type="SMART" id="SM00267">
    <property type="entry name" value="GGDEF"/>
    <property type="match status" value="1"/>
</dbReference>
<evidence type="ECO:0000259" key="4">
    <source>
        <dbReference type="PROSITE" id="PS50113"/>
    </source>
</evidence>
<dbReference type="Gene3D" id="3.30.70.270">
    <property type="match status" value="1"/>
</dbReference>
<evidence type="ECO:0000259" key="3">
    <source>
        <dbReference type="PROSITE" id="PS50112"/>
    </source>
</evidence>
<dbReference type="EMBL" id="UOFI01000069">
    <property type="protein sequence ID" value="VAW65794.1"/>
    <property type="molecule type" value="Genomic_DNA"/>
</dbReference>
<evidence type="ECO:0000313" key="8">
    <source>
        <dbReference type="EMBL" id="VAW65794.1"/>
    </source>
</evidence>
<dbReference type="InterPro" id="IPR003660">
    <property type="entry name" value="HAMP_dom"/>
</dbReference>
<dbReference type="CDD" id="cd06225">
    <property type="entry name" value="HAMP"/>
    <property type="match status" value="1"/>
</dbReference>
<dbReference type="SUPFAM" id="SSF55785">
    <property type="entry name" value="PYP-like sensor domain (PAS domain)"/>
    <property type="match status" value="1"/>
</dbReference>
<dbReference type="SUPFAM" id="SSF55073">
    <property type="entry name" value="Nucleotide cyclase"/>
    <property type="match status" value="1"/>
</dbReference>
<dbReference type="InterPro" id="IPR035965">
    <property type="entry name" value="PAS-like_dom_sf"/>
</dbReference>
<dbReference type="SUPFAM" id="SSF141868">
    <property type="entry name" value="EAL domain-like"/>
    <property type="match status" value="1"/>
</dbReference>
<feature type="coiled-coil region" evidence="1">
    <location>
        <begin position="228"/>
        <end position="259"/>
    </location>
</feature>
<dbReference type="SMART" id="SM00086">
    <property type="entry name" value="PAC"/>
    <property type="match status" value="1"/>
</dbReference>
<dbReference type="PANTHER" id="PTHR44757:SF4">
    <property type="entry name" value="DIGUANYLATE CYCLASE DGCE-RELATED"/>
    <property type="match status" value="1"/>
</dbReference>
<dbReference type="InterPro" id="IPR000014">
    <property type="entry name" value="PAS"/>
</dbReference>
<dbReference type="NCBIfam" id="TIGR00229">
    <property type="entry name" value="sensory_box"/>
    <property type="match status" value="1"/>
</dbReference>
<evidence type="ECO:0000256" key="1">
    <source>
        <dbReference type="SAM" id="Coils"/>
    </source>
</evidence>
<feature type="domain" description="GGDEF" evidence="7">
    <location>
        <begin position="414"/>
        <end position="547"/>
    </location>
</feature>
<dbReference type="InterPro" id="IPR001633">
    <property type="entry name" value="EAL_dom"/>
</dbReference>
<feature type="transmembrane region" description="Helical" evidence="2">
    <location>
        <begin position="30"/>
        <end position="50"/>
    </location>
</feature>
<dbReference type="Pfam" id="PF00990">
    <property type="entry name" value="GGDEF"/>
    <property type="match status" value="1"/>
</dbReference>
<dbReference type="PROSITE" id="PS50883">
    <property type="entry name" value="EAL"/>
    <property type="match status" value="1"/>
</dbReference>
<dbReference type="InterPro" id="IPR000700">
    <property type="entry name" value="PAS-assoc_C"/>
</dbReference>
<feature type="domain" description="PAS" evidence="3">
    <location>
        <begin position="252"/>
        <end position="325"/>
    </location>
</feature>
<dbReference type="Gene3D" id="3.20.20.450">
    <property type="entry name" value="EAL domain"/>
    <property type="match status" value="1"/>
</dbReference>
<dbReference type="Gene3D" id="6.10.340.10">
    <property type="match status" value="1"/>
</dbReference>
<evidence type="ECO:0000256" key="2">
    <source>
        <dbReference type="SAM" id="Phobius"/>
    </source>
</evidence>
<accession>A0A3B0YAW2</accession>
<dbReference type="InterPro" id="IPR001610">
    <property type="entry name" value="PAC"/>
</dbReference>
<keyword evidence="2" id="KW-0472">Membrane</keyword>
<dbReference type="PROSITE" id="PS50112">
    <property type="entry name" value="PAS"/>
    <property type="match status" value="1"/>
</dbReference>
<feature type="domain" description="PAC" evidence="4">
    <location>
        <begin position="330"/>
        <end position="382"/>
    </location>
</feature>
<sequence>MNRSGPRPRPEHRPEPEVNKITALTLPVKITGIVFWGMVLVGLLAASYMLKQKEVQLINEYKNNILYVEHELETVYTVHYAHIYDSEYMSLQIEAFFSEISQKFPLEAIRFKFAGHVYQFGKIGGQQERIKGRLLIRILGAGNNNIVDLEVFMKGLDKTITESRKQMMLVIGALVFVFGMILQQILQKVLSRPILDMVLSAQNFTRGDQTARFNENRNDELGYLSKFVNQALDSILEHQQELEESRRELYEEKMRAEVTLHSIMDGVITTDANHVIQYLNPVAELLVGIDSEQTKNRLLGDILYLVNEETGVSISSPARECLESRRVEVLENNAALIRSDGKVIPIEASAAPMRSDSGEVIGVVMVFQDVSHERKLSRQLSHQASHDMLTGLYNRRMFEEQLNAALQNIKAEKRQHALCYVDLDQFKIVNDTCGHMAGDELLRQLGDLLKSCIREGDVLARLGGDEFGLLLQNCELKQATHVAEKVRRSVKAFRFAWQDKKFEIGASIGVVGVNADNTDLSALLASADMACYVAKDMGRNRVHVYEPTDAMMAERHGQMHWAGRIRHALEEHRMVLYEQPVVGIKSENQHESHCEVLIRMHDEGCSVVSPDAFIPAAERYNLMPEIDRWVISRVFKQVNTDCCLGNSQLVAINLSGTSLADESLLPHILEEANKYGVDLNRICFEVTETAAISNLSRATHFMSEMKLKGCRFSLDDFGSGLSSFTYLKNLPVDYIKIDGSFVVDMTKDPVDRAMVEAIVGIGHVMQVKVIAEWVENEQTLELLKKIGVDYVQGFYLGVPKEVGSEDEMQ</sequence>
<dbReference type="PROSITE" id="PS50887">
    <property type="entry name" value="GGDEF"/>
    <property type="match status" value="1"/>
</dbReference>
<dbReference type="Pfam" id="PF00563">
    <property type="entry name" value="EAL"/>
    <property type="match status" value="1"/>
</dbReference>
<feature type="transmembrane region" description="Helical" evidence="2">
    <location>
        <begin position="167"/>
        <end position="186"/>
    </location>
</feature>
<feature type="domain" description="EAL" evidence="5">
    <location>
        <begin position="558"/>
        <end position="809"/>
    </location>
</feature>
<proteinExistence type="predicted"/>
<evidence type="ECO:0000259" key="6">
    <source>
        <dbReference type="PROSITE" id="PS50885"/>
    </source>
</evidence>
<dbReference type="Pfam" id="PF13426">
    <property type="entry name" value="PAS_9"/>
    <property type="match status" value="1"/>
</dbReference>
<reference evidence="8" key="1">
    <citation type="submission" date="2018-06" db="EMBL/GenBank/DDBJ databases">
        <authorList>
            <person name="Zhirakovskaya E."/>
        </authorList>
    </citation>
    <scope>NUCLEOTIDE SEQUENCE</scope>
</reference>
<dbReference type="CDD" id="cd00130">
    <property type="entry name" value="PAS"/>
    <property type="match status" value="1"/>
</dbReference>
<keyword evidence="2" id="KW-1133">Transmembrane helix</keyword>
<dbReference type="GO" id="GO:0007165">
    <property type="term" value="P:signal transduction"/>
    <property type="evidence" value="ECO:0007669"/>
    <property type="project" value="InterPro"/>
</dbReference>
<keyword evidence="2" id="KW-0812">Transmembrane</keyword>
<gene>
    <name evidence="8" type="ORF">MNBD_GAMMA09-3294</name>
</gene>
<name>A0A3B0YAW2_9ZZZZ</name>
<evidence type="ECO:0000259" key="5">
    <source>
        <dbReference type="PROSITE" id="PS50883"/>
    </source>
</evidence>
<dbReference type="PROSITE" id="PS50885">
    <property type="entry name" value="HAMP"/>
    <property type="match status" value="1"/>
</dbReference>
<feature type="domain" description="HAMP" evidence="6">
    <location>
        <begin position="188"/>
        <end position="240"/>
    </location>
</feature>
<dbReference type="SUPFAM" id="SSF158472">
    <property type="entry name" value="HAMP domain-like"/>
    <property type="match status" value="1"/>
</dbReference>
<dbReference type="Gene3D" id="3.30.450.20">
    <property type="entry name" value="PAS domain"/>
    <property type="match status" value="1"/>
</dbReference>
<protein>
    <submittedName>
        <fullName evidence="8">Diguanylate cyclase/phosphodiesterase (GGDEF &amp; EAL domains) with PAS/PAC sensor(S)</fullName>
    </submittedName>
</protein>